<dbReference type="AlphaFoldDB" id="R7S0S9"/>
<evidence type="ECO:0000313" key="2">
    <source>
        <dbReference type="Proteomes" id="UP000054196"/>
    </source>
</evidence>
<accession>R7S0S9</accession>
<evidence type="ECO:0000313" key="1">
    <source>
        <dbReference type="EMBL" id="EIN03813.1"/>
    </source>
</evidence>
<organism evidence="1 2">
    <name type="scientific">Punctularia strigosozonata (strain HHB-11173)</name>
    <name type="common">White-rot fungus</name>
    <dbReference type="NCBI Taxonomy" id="741275"/>
    <lineage>
        <taxon>Eukaryota</taxon>
        <taxon>Fungi</taxon>
        <taxon>Dikarya</taxon>
        <taxon>Basidiomycota</taxon>
        <taxon>Agaricomycotina</taxon>
        <taxon>Agaricomycetes</taxon>
        <taxon>Corticiales</taxon>
        <taxon>Punctulariaceae</taxon>
        <taxon>Punctularia</taxon>
    </lineage>
</organism>
<name>R7S0S9_PUNST</name>
<gene>
    <name evidence="1" type="ORF">PUNSTDRAFT_55916</name>
</gene>
<dbReference type="EMBL" id="JH687558">
    <property type="protein sequence ID" value="EIN03813.1"/>
    <property type="molecule type" value="Genomic_DNA"/>
</dbReference>
<dbReference type="GeneID" id="18884051"/>
<sequence>MSQPIPKSVSSSSAFSADQTNGAATDLLWLVMREPCVAAPTRNIAKPSSTMALPASCAGCSGAQ</sequence>
<proteinExistence type="predicted"/>
<protein>
    <submittedName>
        <fullName evidence="1">Uncharacterized protein</fullName>
    </submittedName>
</protein>
<keyword evidence="2" id="KW-1185">Reference proteome</keyword>
<dbReference type="Proteomes" id="UP000054196">
    <property type="component" value="Unassembled WGS sequence"/>
</dbReference>
<dbReference type="RefSeq" id="XP_007388871.1">
    <property type="nucleotide sequence ID" value="XM_007388809.1"/>
</dbReference>
<reference evidence="2" key="1">
    <citation type="journal article" date="2012" name="Science">
        <title>The Paleozoic origin of enzymatic lignin decomposition reconstructed from 31 fungal genomes.</title>
        <authorList>
            <person name="Floudas D."/>
            <person name="Binder M."/>
            <person name="Riley R."/>
            <person name="Barry K."/>
            <person name="Blanchette R.A."/>
            <person name="Henrissat B."/>
            <person name="Martinez A.T."/>
            <person name="Otillar R."/>
            <person name="Spatafora J.W."/>
            <person name="Yadav J.S."/>
            <person name="Aerts A."/>
            <person name="Benoit I."/>
            <person name="Boyd A."/>
            <person name="Carlson A."/>
            <person name="Copeland A."/>
            <person name="Coutinho P.M."/>
            <person name="de Vries R.P."/>
            <person name="Ferreira P."/>
            <person name="Findley K."/>
            <person name="Foster B."/>
            <person name="Gaskell J."/>
            <person name="Glotzer D."/>
            <person name="Gorecki P."/>
            <person name="Heitman J."/>
            <person name="Hesse C."/>
            <person name="Hori C."/>
            <person name="Igarashi K."/>
            <person name="Jurgens J.A."/>
            <person name="Kallen N."/>
            <person name="Kersten P."/>
            <person name="Kohler A."/>
            <person name="Kuees U."/>
            <person name="Kumar T.K.A."/>
            <person name="Kuo A."/>
            <person name="LaButti K."/>
            <person name="Larrondo L.F."/>
            <person name="Lindquist E."/>
            <person name="Ling A."/>
            <person name="Lombard V."/>
            <person name="Lucas S."/>
            <person name="Lundell T."/>
            <person name="Martin R."/>
            <person name="McLaughlin D.J."/>
            <person name="Morgenstern I."/>
            <person name="Morin E."/>
            <person name="Murat C."/>
            <person name="Nagy L.G."/>
            <person name="Nolan M."/>
            <person name="Ohm R.A."/>
            <person name="Patyshakuliyeva A."/>
            <person name="Rokas A."/>
            <person name="Ruiz-Duenas F.J."/>
            <person name="Sabat G."/>
            <person name="Salamov A."/>
            <person name="Samejima M."/>
            <person name="Schmutz J."/>
            <person name="Slot J.C."/>
            <person name="St John F."/>
            <person name="Stenlid J."/>
            <person name="Sun H."/>
            <person name="Sun S."/>
            <person name="Syed K."/>
            <person name="Tsang A."/>
            <person name="Wiebenga A."/>
            <person name="Young D."/>
            <person name="Pisabarro A."/>
            <person name="Eastwood D.C."/>
            <person name="Martin F."/>
            <person name="Cullen D."/>
            <person name="Grigoriev I.V."/>
            <person name="Hibbett D.S."/>
        </authorList>
    </citation>
    <scope>NUCLEOTIDE SEQUENCE [LARGE SCALE GENOMIC DNA]</scope>
    <source>
        <strain evidence="2">HHB-11173 SS5</strain>
    </source>
</reference>
<dbReference type="KEGG" id="psq:PUNSTDRAFT_55916"/>
<dbReference type="HOGENOM" id="CLU_2868702_0_0_1"/>